<sequence>MRIILSICDSLILFHASAFVTGGPGIPAVGGTHHCMGQRKAGCGIGYGR</sequence>
<feature type="chain" id="PRO_5003340905" evidence="1">
    <location>
        <begin position="19"/>
        <end position="49"/>
    </location>
</feature>
<name>F6H0Y4_VITVI</name>
<dbReference type="AlphaFoldDB" id="F6H0Y4"/>
<reference evidence="3" key="1">
    <citation type="journal article" date="2007" name="Nature">
        <title>The grapevine genome sequence suggests ancestral hexaploidization in major angiosperm phyla.</title>
        <authorList>
            <consortium name="The French-Italian Public Consortium for Grapevine Genome Characterization."/>
            <person name="Jaillon O."/>
            <person name="Aury J.-M."/>
            <person name="Noel B."/>
            <person name="Policriti A."/>
            <person name="Clepet C."/>
            <person name="Casagrande A."/>
            <person name="Choisne N."/>
            <person name="Aubourg S."/>
            <person name="Vitulo N."/>
            <person name="Jubin C."/>
            <person name="Vezzi A."/>
            <person name="Legeai F."/>
            <person name="Hugueney P."/>
            <person name="Dasilva C."/>
            <person name="Horner D."/>
            <person name="Mica E."/>
            <person name="Jublot D."/>
            <person name="Poulain J."/>
            <person name="Bruyere C."/>
            <person name="Billault A."/>
            <person name="Segurens B."/>
            <person name="Gouyvenoux M."/>
            <person name="Ugarte E."/>
            <person name="Cattonaro F."/>
            <person name="Anthouard V."/>
            <person name="Vico V."/>
            <person name="Del Fabbro C."/>
            <person name="Alaux M."/>
            <person name="Di Gaspero G."/>
            <person name="Dumas V."/>
            <person name="Felice N."/>
            <person name="Paillard S."/>
            <person name="Juman I."/>
            <person name="Moroldo M."/>
            <person name="Scalabrin S."/>
            <person name="Canaguier A."/>
            <person name="Le Clainche I."/>
            <person name="Malacrida G."/>
            <person name="Durand E."/>
            <person name="Pesole G."/>
            <person name="Laucou V."/>
            <person name="Chatelet P."/>
            <person name="Merdinoglu D."/>
            <person name="Delledonne M."/>
            <person name="Pezzotti M."/>
            <person name="Lecharny A."/>
            <person name="Scarpelli C."/>
            <person name="Artiguenave F."/>
            <person name="Pe M.E."/>
            <person name="Valle G."/>
            <person name="Morgante M."/>
            <person name="Caboche M."/>
            <person name="Adam-Blondon A.-F."/>
            <person name="Weissenbach J."/>
            <person name="Quetier F."/>
            <person name="Wincker P."/>
        </authorList>
    </citation>
    <scope>NUCLEOTIDE SEQUENCE [LARGE SCALE GENOMIC DNA]</scope>
    <source>
        <strain evidence="3">cv. Pinot noir / PN40024</strain>
    </source>
</reference>
<protein>
    <submittedName>
        <fullName evidence="2">Uncharacterized protein</fullName>
    </submittedName>
</protein>
<evidence type="ECO:0000313" key="3">
    <source>
        <dbReference type="Proteomes" id="UP000009183"/>
    </source>
</evidence>
<accession>F6H0Y4</accession>
<feature type="signal peptide" evidence="1">
    <location>
        <begin position="1"/>
        <end position="18"/>
    </location>
</feature>
<dbReference type="PaxDb" id="29760-VIT_18s0001g06630.t01"/>
<proteinExistence type="predicted"/>
<dbReference type="HOGENOM" id="CLU_3145544_0_0_1"/>
<keyword evidence="1" id="KW-0732">Signal</keyword>
<keyword evidence="3" id="KW-1185">Reference proteome</keyword>
<dbReference type="EMBL" id="FN595227">
    <property type="protein sequence ID" value="CCB45606.1"/>
    <property type="molecule type" value="Genomic_DNA"/>
</dbReference>
<dbReference type="InParanoid" id="F6H0Y4"/>
<gene>
    <name evidence="2" type="ordered locus">VIT_18s0001g06630</name>
</gene>
<evidence type="ECO:0000256" key="1">
    <source>
        <dbReference type="SAM" id="SignalP"/>
    </source>
</evidence>
<evidence type="ECO:0000313" key="2">
    <source>
        <dbReference type="EMBL" id="CCB45606.1"/>
    </source>
</evidence>
<organism evidence="2 3">
    <name type="scientific">Vitis vinifera</name>
    <name type="common">Grape</name>
    <dbReference type="NCBI Taxonomy" id="29760"/>
    <lineage>
        <taxon>Eukaryota</taxon>
        <taxon>Viridiplantae</taxon>
        <taxon>Streptophyta</taxon>
        <taxon>Embryophyta</taxon>
        <taxon>Tracheophyta</taxon>
        <taxon>Spermatophyta</taxon>
        <taxon>Magnoliopsida</taxon>
        <taxon>eudicotyledons</taxon>
        <taxon>Gunneridae</taxon>
        <taxon>Pentapetalae</taxon>
        <taxon>rosids</taxon>
        <taxon>Vitales</taxon>
        <taxon>Vitaceae</taxon>
        <taxon>Viteae</taxon>
        <taxon>Vitis</taxon>
    </lineage>
</organism>
<dbReference type="Proteomes" id="UP000009183">
    <property type="component" value="Chromosome 18"/>
</dbReference>